<name>A0ABQ7MLJ4_BRACM</name>
<sequence length="296" mass="33208">IASLFSLFSPPYIPINTIAAAEMSSSDAQIAHAAVEYSTFASLRLGRTDSVIHAFIPANRASHYRPSLKAGCIVRLERFEVTRVAHMYKVTEHQFLIRFLPSTHLGEVHTHAPVIKSERFMMRRYDQPRAPRYNTIRNIKSFTERIKGSGSQGPMNDLYHYENSVIRGSNSIEKIFGVIQQNGWSVCCSSCRVGSLQRKPMCFFHLDRSHQVLLTEGTDNRDDKTHQERASLQITVRSPSQQSVKLHILFGTQAEVGQAIYIESASNIYDAPKISLRVGEASLSGSAADGNKRPRE</sequence>
<evidence type="ECO:0000313" key="1">
    <source>
        <dbReference type="EMBL" id="KAG5398429.1"/>
    </source>
</evidence>
<organism evidence="1 2">
    <name type="scientific">Brassica rapa subsp. trilocularis</name>
    <dbReference type="NCBI Taxonomy" id="1813537"/>
    <lineage>
        <taxon>Eukaryota</taxon>
        <taxon>Viridiplantae</taxon>
        <taxon>Streptophyta</taxon>
        <taxon>Embryophyta</taxon>
        <taxon>Tracheophyta</taxon>
        <taxon>Spermatophyta</taxon>
        <taxon>Magnoliopsida</taxon>
        <taxon>eudicotyledons</taxon>
        <taxon>Gunneridae</taxon>
        <taxon>Pentapetalae</taxon>
        <taxon>rosids</taxon>
        <taxon>malvids</taxon>
        <taxon>Brassicales</taxon>
        <taxon>Brassicaceae</taxon>
        <taxon>Brassiceae</taxon>
        <taxon>Brassica</taxon>
    </lineage>
</organism>
<dbReference type="CDD" id="cd04480">
    <property type="entry name" value="RPA1_DBD_A_like"/>
    <property type="match status" value="1"/>
</dbReference>
<accession>A0ABQ7MLJ4</accession>
<gene>
    <name evidence="1" type="primary">A05g508650.1_BraROA</name>
    <name evidence="1" type="ORF">IGI04_020243</name>
</gene>
<evidence type="ECO:0008006" key="3">
    <source>
        <dbReference type="Google" id="ProtNLM"/>
    </source>
</evidence>
<keyword evidence="2" id="KW-1185">Reference proteome</keyword>
<protein>
    <recommendedName>
        <fullName evidence="3">DUF223 domain-containing protein</fullName>
    </recommendedName>
</protein>
<dbReference type="Proteomes" id="UP000823674">
    <property type="component" value="Chromosome A05"/>
</dbReference>
<reference evidence="1 2" key="1">
    <citation type="submission" date="2021-03" db="EMBL/GenBank/DDBJ databases">
        <authorList>
            <person name="King G.J."/>
            <person name="Bancroft I."/>
            <person name="Baten A."/>
            <person name="Bloomfield J."/>
            <person name="Borpatragohain P."/>
            <person name="He Z."/>
            <person name="Irish N."/>
            <person name="Irwin J."/>
            <person name="Liu K."/>
            <person name="Mauleon R.P."/>
            <person name="Moore J."/>
            <person name="Morris R."/>
            <person name="Ostergaard L."/>
            <person name="Wang B."/>
            <person name="Wells R."/>
        </authorList>
    </citation>
    <scope>NUCLEOTIDE SEQUENCE [LARGE SCALE GENOMIC DNA]</scope>
    <source>
        <strain evidence="1">R-o-18</strain>
        <tissue evidence="1">Leaf</tissue>
    </source>
</reference>
<evidence type="ECO:0000313" key="2">
    <source>
        <dbReference type="Proteomes" id="UP000823674"/>
    </source>
</evidence>
<dbReference type="EMBL" id="JADBGQ010000005">
    <property type="protein sequence ID" value="KAG5398429.1"/>
    <property type="molecule type" value="Genomic_DNA"/>
</dbReference>
<proteinExistence type="predicted"/>
<comment type="caution">
    <text evidence="1">The sequence shown here is derived from an EMBL/GenBank/DDBJ whole genome shotgun (WGS) entry which is preliminary data.</text>
</comment>
<feature type="non-terminal residue" evidence="1">
    <location>
        <position position="1"/>
    </location>
</feature>